<proteinExistence type="predicted"/>
<dbReference type="EMBL" id="MOBP01000006">
    <property type="protein sequence ID" value="RON55051.1"/>
    <property type="molecule type" value="Genomic_DNA"/>
</dbReference>
<evidence type="ECO:0000313" key="1">
    <source>
        <dbReference type="EMBL" id="RON55051.1"/>
    </source>
</evidence>
<gene>
    <name evidence="1" type="ORF">BK665_12100</name>
</gene>
<sequence>MFLDVIVVIVPTLRVVMQPGTLRVPKADAERPLMHSHAERGNDQISGEVEAAIASKLAPTGTAFRLEECAPCGSELARDWGDSVLRLV</sequence>
<organism evidence="1 2">
    <name type="scientific">Pseudomonas frederiksbergensis</name>
    <dbReference type="NCBI Taxonomy" id="104087"/>
    <lineage>
        <taxon>Bacteria</taxon>
        <taxon>Pseudomonadati</taxon>
        <taxon>Pseudomonadota</taxon>
        <taxon>Gammaproteobacteria</taxon>
        <taxon>Pseudomonadales</taxon>
        <taxon>Pseudomonadaceae</taxon>
        <taxon>Pseudomonas</taxon>
    </lineage>
</organism>
<name>A0A423KMF9_9PSED</name>
<dbReference type="AlphaFoldDB" id="A0A423KMF9"/>
<comment type="caution">
    <text evidence="1">The sequence shown here is derived from an EMBL/GenBank/DDBJ whole genome shotgun (WGS) entry which is preliminary data.</text>
</comment>
<protein>
    <submittedName>
        <fullName evidence="1">Uncharacterized protein</fullName>
    </submittedName>
</protein>
<reference evidence="1 2" key="1">
    <citation type="submission" date="2016-10" db="EMBL/GenBank/DDBJ databases">
        <title>Comparative genome analysis of multiple Pseudomonas spp. focuses on biocontrol and plant growth promoting traits.</title>
        <authorList>
            <person name="Tao X.-Y."/>
            <person name="Taylor C.G."/>
        </authorList>
    </citation>
    <scope>NUCLEOTIDE SEQUENCE [LARGE SCALE GENOMIC DNA]</scope>
    <source>
        <strain evidence="1 2">39A2</strain>
    </source>
</reference>
<dbReference type="Proteomes" id="UP000283627">
    <property type="component" value="Unassembled WGS sequence"/>
</dbReference>
<evidence type="ECO:0000313" key="2">
    <source>
        <dbReference type="Proteomes" id="UP000283627"/>
    </source>
</evidence>
<accession>A0A423KMF9</accession>